<dbReference type="EMBL" id="CP144693">
    <property type="protein sequence ID" value="WVZ01282.1"/>
    <property type="molecule type" value="Genomic_DNA"/>
</dbReference>
<sequence>HPRPRKFVGKPTKPPSRPPKFSESHPRRRFRHQRRSHQRFWRSSESSSLKTKQRRQVWQRWVPRRRSSSPPRPAACRSRCRFGASIPTPRPSAPPCRILRLLAAPD</sequence>
<dbReference type="AlphaFoldDB" id="A0AAQ3N2D1"/>
<evidence type="ECO:0000256" key="1">
    <source>
        <dbReference type="SAM" id="MobiDB-lite"/>
    </source>
</evidence>
<feature type="region of interest" description="Disordered" evidence="1">
    <location>
        <begin position="1"/>
        <end position="76"/>
    </location>
</feature>
<organism evidence="2 3">
    <name type="scientific">Vigna mungo</name>
    <name type="common">Black gram</name>
    <name type="synonym">Phaseolus mungo</name>
    <dbReference type="NCBI Taxonomy" id="3915"/>
    <lineage>
        <taxon>Eukaryota</taxon>
        <taxon>Viridiplantae</taxon>
        <taxon>Streptophyta</taxon>
        <taxon>Embryophyta</taxon>
        <taxon>Tracheophyta</taxon>
        <taxon>Spermatophyta</taxon>
        <taxon>Magnoliopsida</taxon>
        <taxon>eudicotyledons</taxon>
        <taxon>Gunneridae</taxon>
        <taxon>Pentapetalae</taxon>
        <taxon>rosids</taxon>
        <taxon>fabids</taxon>
        <taxon>Fabales</taxon>
        <taxon>Fabaceae</taxon>
        <taxon>Papilionoideae</taxon>
        <taxon>50 kb inversion clade</taxon>
        <taxon>NPAAA clade</taxon>
        <taxon>indigoferoid/millettioid clade</taxon>
        <taxon>Phaseoleae</taxon>
        <taxon>Vigna</taxon>
    </lineage>
</organism>
<feature type="compositionally biased region" description="Basic residues" evidence="1">
    <location>
        <begin position="26"/>
        <end position="40"/>
    </location>
</feature>
<reference evidence="2 3" key="1">
    <citation type="journal article" date="2023" name="Life. Sci Alliance">
        <title>Evolutionary insights into 3D genome organization and epigenetic landscape of Vigna mungo.</title>
        <authorList>
            <person name="Junaid A."/>
            <person name="Singh B."/>
            <person name="Bhatia S."/>
        </authorList>
    </citation>
    <scope>NUCLEOTIDE SEQUENCE [LARGE SCALE GENOMIC DNA]</scope>
    <source>
        <strain evidence="2">Urdbean</strain>
    </source>
</reference>
<evidence type="ECO:0000313" key="3">
    <source>
        <dbReference type="Proteomes" id="UP001374535"/>
    </source>
</evidence>
<evidence type="ECO:0000313" key="2">
    <source>
        <dbReference type="EMBL" id="WVZ01282.1"/>
    </source>
</evidence>
<feature type="compositionally biased region" description="Basic residues" evidence="1">
    <location>
        <begin position="51"/>
        <end position="67"/>
    </location>
</feature>
<protein>
    <submittedName>
        <fullName evidence="2">Uncharacterized protein</fullName>
    </submittedName>
</protein>
<keyword evidence="3" id="KW-1185">Reference proteome</keyword>
<dbReference type="Proteomes" id="UP001374535">
    <property type="component" value="Chromosome 8"/>
</dbReference>
<proteinExistence type="predicted"/>
<gene>
    <name evidence="2" type="ORF">V8G54_027351</name>
</gene>
<feature type="non-terminal residue" evidence="2">
    <location>
        <position position="1"/>
    </location>
</feature>
<name>A0AAQ3N2D1_VIGMU</name>
<accession>A0AAQ3N2D1</accession>